<sequence length="178" mass="19312">MRAPSSPSSPSAVPFASLAAREIFLNPGELGSGCRNEVFGTLLGSCVAITLWHPVRRFGCLCHFILPTGATTALTRGRYGDTAFALMQAELVRNGVLLSECVAKLFGGGRMFVAGATTHDVGKRNIAMARDLLRQARLVPASEHVGGDGYRRLYFDITTGDVWLKFDWIDTDQHDVVL</sequence>
<dbReference type="PANTHER" id="PTHR35147">
    <property type="entry name" value="CHEMORECEPTOR GLUTAMINE DEAMIDASE CHED-RELATED"/>
    <property type="match status" value="1"/>
</dbReference>
<evidence type="ECO:0000256" key="2">
    <source>
        <dbReference type="ARBA" id="ARBA00022801"/>
    </source>
</evidence>
<name>A0ABP7SQ07_9BURK</name>
<dbReference type="Pfam" id="PF03975">
    <property type="entry name" value="CheD"/>
    <property type="match status" value="1"/>
</dbReference>
<dbReference type="EMBL" id="BAAAZE010000005">
    <property type="protein sequence ID" value="GAA4014597.1"/>
    <property type="molecule type" value="Genomic_DNA"/>
</dbReference>
<dbReference type="Gene3D" id="3.30.1330.200">
    <property type="match status" value="1"/>
</dbReference>
<gene>
    <name evidence="4" type="primary">cheD_1</name>
    <name evidence="3" type="synonym">cheD</name>
    <name evidence="4" type="ORF">GCM10022212_06270</name>
</gene>
<proteinExistence type="inferred from homology"/>
<dbReference type="Proteomes" id="UP001501353">
    <property type="component" value="Unassembled WGS sequence"/>
</dbReference>
<evidence type="ECO:0000313" key="5">
    <source>
        <dbReference type="Proteomes" id="UP001501353"/>
    </source>
</evidence>
<dbReference type="CDD" id="cd16352">
    <property type="entry name" value="CheD"/>
    <property type="match status" value="1"/>
</dbReference>
<comment type="caution">
    <text evidence="4">The sequence shown here is derived from an EMBL/GenBank/DDBJ whole genome shotgun (WGS) entry which is preliminary data.</text>
</comment>
<dbReference type="InterPro" id="IPR011324">
    <property type="entry name" value="Cytotoxic_necrot_fac-like_cat"/>
</dbReference>
<evidence type="ECO:0000256" key="3">
    <source>
        <dbReference type="HAMAP-Rule" id="MF_01440"/>
    </source>
</evidence>
<comment type="similarity">
    <text evidence="3">Belongs to the CheD family.</text>
</comment>
<dbReference type="InterPro" id="IPR038592">
    <property type="entry name" value="CheD-like_sf"/>
</dbReference>
<organism evidence="4 5">
    <name type="scientific">Actimicrobium antarcticum</name>
    <dbReference type="NCBI Taxonomy" id="1051899"/>
    <lineage>
        <taxon>Bacteria</taxon>
        <taxon>Pseudomonadati</taxon>
        <taxon>Pseudomonadota</taxon>
        <taxon>Betaproteobacteria</taxon>
        <taxon>Burkholderiales</taxon>
        <taxon>Oxalobacteraceae</taxon>
        <taxon>Actimicrobium</taxon>
    </lineage>
</organism>
<keyword evidence="1 3" id="KW-0145">Chemotaxis</keyword>
<comment type="function">
    <text evidence="3">Probably deamidates glutamine residues to glutamate on methyl-accepting chemotaxis receptors (MCPs), playing an important role in chemotaxis.</text>
</comment>
<dbReference type="HAMAP" id="MF_01440">
    <property type="entry name" value="CheD"/>
    <property type="match status" value="1"/>
</dbReference>
<keyword evidence="5" id="KW-1185">Reference proteome</keyword>
<dbReference type="RefSeq" id="WP_344761770.1">
    <property type="nucleotide sequence ID" value="NZ_BAAAZE010000005.1"/>
</dbReference>
<evidence type="ECO:0000256" key="1">
    <source>
        <dbReference type="ARBA" id="ARBA00022500"/>
    </source>
</evidence>
<dbReference type="EC" id="3.5.1.44" evidence="3"/>
<reference evidence="5" key="1">
    <citation type="journal article" date="2019" name="Int. J. Syst. Evol. Microbiol.">
        <title>The Global Catalogue of Microorganisms (GCM) 10K type strain sequencing project: providing services to taxonomists for standard genome sequencing and annotation.</title>
        <authorList>
            <consortium name="The Broad Institute Genomics Platform"/>
            <consortium name="The Broad Institute Genome Sequencing Center for Infectious Disease"/>
            <person name="Wu L."/>
            <person name="Ma J."/>
        </authorList>
    </citation>
    <scope>NUCLEOTIDE SEQUENCE [LARGE SCALE GENOMIC DNA]</scope>
    <source>
        <strain evidence="5">JCM 16673</strain>
    </source>
</reference>
<dbReference type="PANTHER" id="PTHR35147:SF3">
    <property type="entry name" value="CHEMORECEPTOR GLUTAMINE DEAMIDASE CHED 1-RELATED"/>
    <property type="match status" value="1"/>
</dbReference>
<protein>
    <recommendedName>
        <fullName evidence="3">Probable chemoreceptor glutamine deamidase CheD</fullName>
        <ecNumber evidence="3">3.5.1.44</ecNumber>
    </recommendedName>
</protein>
<dbReference type="SUPFAM" id="SSF64438">
    <property type="entry name" value="CNF1/YfiH-like putative cysteine hydrolases"/>
    <property type="match status" value="1"/>
</dbReference>
<accession>A0ABP7SQ07</accession>
<keyword evidence="2 3" id="KW-0378">Hydrolase</keyword>
<dbReference type="InterPro" id="IPR005659">
    <property type="entry name" value="Chemorcpt_Glu_NH3ase_CheD"/>
</dbReference>
<comment type="catalytic activity">
    <reaction evidence="3">
        <text>L-glutaminyl-[protein] + H2O = L-glutamyl-[protein] + NH4(+)</text>
        <dbReference type="Rhea" id="RHEA:16441"/>
        <dbReference type="Rhea" id="RHEA-COMP:10207"/>
        <dbReference type="Rhea" id="RHEA-COMP:10208"/>
        <dbReference type="ChEBI" id="CHEBI:15377"/>
        <dbReference type="ChEBI" id="CHEBI:28938"/>
        <dbReference type="ChEBI" id="CHEBI:29973"/>
        <dbReference type="ChEBI" id="CHEBI:30011"/>
        <dbReference type="EC" id="3.5.1.44"/>
    </reaction>
</comment>
<evidence type="ECO:0000313" key="4">
    <source>
        <dbReference type="EMBL" id="GAA4014597.1"/>
    </source>
</evidence>